<reference evidence="12 13" key="1">
    <citation type="journal article" date="2019" name="Sci. Rep.">
        <title>A high-quality genome of Eragrostis curvula grass provides insights into Poaceae evolution and supports new strategies to enhance forage quality.</title>
        <authorList>
            <person name="Carballo J."/>
            <person name="Santos B.A.C.M."/>
            <person name="Zappacosta D."/>
            <person name="Garbus I."/>
            <person name="Selva J.P."/>
            <person name="Gallo C.A."/>
            <person name="Diaz A."/>
            <person name="Albertini E."/>
            <person name="Caccamo M."/>
            <person name="Echenique V."/>
        </authorList>
    </citation>
    <scope>NUCLEOTIDE SEQUENCE [LARGE SCALE GENOMIC DNA]</scope>
    <source>
        <strain evidence="13">cv. Victoria</strain>
        <tissue evidence="12">Leaf</tissue>
    </source>
</reference>
<dbReference type="InterPro" id="IPR032675">
    <property type="entry name" value="LRR_dom_sf"/>
</dbReference>
<feature type="signal peptide" evidence="10">
    <location>
        <begin position="1"/>
        <end position="24"/>
    </location>
</feature>
<protein>
    <recommendedName>
        <fullName evidence="11">Leucine-rich repeat-containing N-terminal plant-type domain-containing protein</fullName>
    </recommendedName>
</protein>
<dbReference type="OrthoDB" id="676979at2759"/>
<dbReference type="PANTHER" id="PTHR48059:SF4">
    <property type="entry name" value="POLYGALACTURONASE INHIBITOR 1-RELATED"/>
    <property type="match status" value="1"/>
</dbReference>
<dbReference type="InterPro" id="IPR013210">
    <property type="entry name" value="LRR_N_plant-typ"/>
</dbReference>
<evidence type="ECO:0000313" key="13">
    <source>
        <dbReference type="Proteomes" id="UP000324897"/>
    </source>
</evidence>
<feature type="non-terminal residue" evidence="12">
    <location>
        <position position="1"/>
    </location>
</feature>
<comment type="similarity">
    <text evidence="9">Belongs to the polygalacturonase-inhibiting protein family.</text>
</comment>
<evidence type="ECO:0000256" key="6">
    <source>
        <dbReference type="ARBA" id="ARBA00022989"/>
    </source>
</evidence>
<dbReference type="PANTHER" id="PTHR48059">
    <property type="entry name" value="POLYGALACTURONASE INHIBITOR 1"/>
    <property type="match status" value="1"/>
</dbReference>
<sequence length="724" mass="76665">MTMAAFVITLVLSSLLAAGGGVSATSTQQCHEEDQAALLAVNAGLGSRTGSSRGAPTRGAATGTSVDCDNTTGRVVGLSVSQDGNLTGAIPGDALAGLAHLRSLELHHLPGLTGPIPDSLAQLGNLTQLTISHTGVSGSVPAFLSSLTQLAYLDLSYNSLTGAIPASLADLPNLAAVNLSRNHLDGPIPPLLFSNLVNISGDDVEQEQEQPQQLASLWLSHNNLSGGVPAEFAAVRFAYVDLSRNALAGDPSPALLKKTAALQGLEHLDLSRNGFQFSLTAVELPEKLGFLDLSHNAIRGRIPAAVTNLTDLQVLNLSFNKLCGQVPSGGVMTRFDATSFQHNKCLCALDLNLPRHLPPFAPTPNRKAKEREARLHKNMKTTTTILVLLCSFLCFATSEEDRCDPRDKAALLAIKAAFGNPNQLTSWTSNSSCCDWHHVDCDDSTGRVIGLSVVQDASLTAGTIPDEIAGLDHLESLDLRRLPGLSGPIPSRLPASLSSLTISRTAVSGPLPAFLGELAALTELDLSYNALSGAIPPSLAALPNLWSVDLRHNRLTGALPPLLFHNQHDDDDEDGDEEEAFYFLKNLRLSHNNLSGGIPAEWAAVQFGTVSLSRNALAGDASALFGRDKPLQLLDLSRNAFSFNLSEVDMPEQVGYVDLSHNDIFGGVPAQVAELADLHRFNVSYNRLCGQLPTTTMDASCFQHNTCLCGAPLGACNDKPLINN</sequence>
<dbReference type="EMBL" id="RWGY01000029">
    <property type="protein sequence ID" value="TVU18424.1"/>
    <property type="molecule type" value="Genomic_DNA"/>
</dbReference>
<evidence type="ECO:0000256" key="10">
    <source>
        <dbReference type="SAM" id="SignalP"/>
    </source>
</evidence>
<dbReference type="Proteomes" id="UP000324897">
    <property type="component" value="Chromosome 7"/>
</dbReference>
<dbReference type="Pfam" id="PF13855">
    <property type="entry name" value="LRR_8"/>
    <property type="match status" value="2"/>
</dbReference>
<dbReference type="InterPro" id="IPR001611">
    <property type="entry name" value="Leu-rich_rpt"/>
</dbReference>
<comment type="caution">
    <text evidence="12">The sequence shown here is derived from an EMBL/GenBank/DDBJ whole genome shotgun (WGS) entry which is preliminary data.</text>
</comment>
<dbReference type="InterPro" id="IPR003591">
    <property type="entry name" value="Leu-rich_rpt_typical-subtyp"/>
</dbReference>
<dbReference type="Gene3D" id="3.80.10.10">
    <property type="entry name" value="Ribonuclease Inhibitor"/>
    <property type="match status" value="2"/>
</dbReference>
<organism evidence="12 13">
    <name type="scientific">Eragrostis curvula</name>
    <name type="common">weeping love grass</name>
    <dbReference type="NCBI Taxonomy" id="38414"/>
    <lineage>
        <taxon>Eukaryota</taxon>
        <taxon>Viridiplantae</taxon>
        <taxon>Streptophyta</taxon>
        <taxon>Embryophyta</taxon>
        <taxon>Tracheophyta</taxon>
        <taxon>Spermatophyta</taxon>
        <taxon>Magnoliopsida</taxon>
        <taxon>Liliopsida</taxon>
        <taxon>Poales</taxon>
        <taxon>Poaceae</taxon>
        <taxon>PACMAD clade</taxon>
        <taxon>Chloridoideae</taxon>
        <taxon>Eragrostideae</taxon>
        <taxon>Eragrostidinae</taxon>
        <taxon>Eragrostis</taxon>
    </lineage>
</organism>
<evidence type="ECO:0000256" key="8">
    <source>
        <dbReference type="ARBA" id="ARBA00023180"/>
    </source>
</evidence>
<dbReference type="FunFam" id="3.80.10.10:FF:000041">
    <property type="entry name" value="LRR receptor-like serine/threonine-protein kinase ERECTA"/>
    <property type="match status" value="1"/>
</dbReference>
<keyword evidence="6" id="KW-1133">Transmembrane helix</keyword>
<keyword evidence="5" id="KW-0677">Repeat</keyword>
<dbReference type="SUPFAM" id="SSF52058">
    <property type="entry name" value="L domain-like"/>
    <property type="match status" value="2"/>
</dbReference>
<keyword evidence="4 10" id="KW-0732">Signal</keyword>
<keyword evidence="13" id="KW-1185">Reference proteome</keyword>
<accession>A0A5J9U4C0</accession>
<dbReference type="SMART" id="SM00369">
    <property type="entry name" value="LRR_TYP"/>
    <property type="match status" value="6"/>
</dbReference>
<evidence type="ECO:0000256" key="3">
    <source>
        <dbReference type="ARBA" id="ARBA00022692"/>
    </source>
</evidence>
<evidence type="ECO:0000256" key="5">
    <source>
        <dbReference type="ARBA" id="ARBA00022737"/>
    </source>
</evidence>
<evidence type="ECO:0000256" key="7">
    <source>
        <dbReference type="ARBA" id="ARBA00023136"/>
    </source>
</evidence>
<keyword evidence="3" id="KW-0812">Transmembrane</keyword>
<comment type="subcellular location">
    <subcellularLocation>
        <location evidence="1">Cell envelope</location>
    </subcellularLocation>
</comment>
<feature type="chain" id="PRO_5023870317" description="Leucine-rich repeat-containing N-terminal plant-type domain-containing protein" evidence="10">
    <location>
        <begin position="25"/>
        <end position="724"/>
    </location>
</feature>
<gene>
    <name evidence="12" type="ORF">EJB05_34524</name>
</gene>
<evidence type="ECO:0000256" key="9">
    <source>
        <dbReference type="ARBA" id="ARBA00038043"/>
    </source>
</evidence>
<dbReference type="AlphaFoldDB" id="A0A5J9U4C0"/>
<evidence type="ECO:0000256" key="1">
    <source>
        <dbReference type="ARBA" id="ARBA00004196"/>
    </source>
</evidence>
<keyword evidence="8" id="KW-0325">Glycoprotein</keyword>
<name>A0A5J9U4C0_9POAL</name>
<dbReference type="Pfam" id="PF08263">
    <property type="entry name" value="LRRNT_2"/>
    <property type="match status" value="1"/>
</dbReference>
<evidence type="ECO:0000313" key="12">
    <source>
        <dbReference type="EMBL" id="TVU18424.1"/>
    </source>
</evidence>
<evidence type="ECO:0000259" key="11">
    <source>
        <dbReference type="Pfam" id="PF08263"/>
    </source>
</evidence>
<dbReference type="Gramene" id="TVU18424">
    <property type="protein sequence ID" value="TVU18424"/>
    <property type="gene ID" value="EJB05_34524"/>
</dbReference>
<evidence type="ECO:0000256" key="2">
    <source>
        <dbReference type="ARBA" id="ARBA00022614"/>
    </source>
</evidence>
<dbReference type="PRINTS" id="PR00019">
    <property type="entry name" value="LEURICHRPT"/>
</dbReference>
<proteinExistence type="inferred from homology"/>
<keyword evidence="7" id="KW-0472">Membrane</keyword>
<dbReference type="InterPro" id="IPR051848">
    <property type="entry name" value="PGIP"/>
</dbReference>
<evidence type="ECO:0000256" key="4">
    <source>
        <dbReference type="ARBA" id="ARBA00022729"/>
    </source>
</evidence>
<dbReference type="Pfam" id="PF00560">
    <property type="entry name" value="LRR_1"/>
    <property type="match status" value="2"/>
</dbReference>
<feature type="domain" description="Leucine-rich repeat-containing N-terminal plant-type" evidence="11">
    <location>
        <begin position="405"/>
        <end position="442"/>
    </location>
</feature>
<keyword evidence="2" id="KW-0433">Leucine-rich repeat</keyword>